<sequence>MLPVIVSVLCCWSCLQMTSVRSREFEVGGDNGWAIPRPEEADRDFYNEWAAMHRFKINDTLRFKQEKDSVVVVEEEEEYDRCKASRPVFFSNSDDAVFRLDRPGLFYFISGVSGHCERGQRMIVKVLDQDDHQHNNHTSPPPSSSAHPDHNHAAADQNTSVSAAAAASSSSAAPLLLLLAIFPFLG</sequence>
<comment type="similarity">
    <text evidence="8">Belongs to the early nodulin-like (ENODL) family.</text>
</comment>
<evidence type="ECO:0000256" key="4">
    <source>
        <dbReference type="ARBA" id="ARBA00023136"/>
    </source>
</evidence>
<name>A0A7N0TSL1_KALFE</name>
<protein>
    <recommendedName>
        <fullName evidence="11">Phytocyanin domain-containing protein</fullName>
    </recommendedName>
</protein>
<evidence type="ECO:0000313" key="12">
    <source>
        <dbReference type="EnsemblPlants" id="Kaladp0045s0037.1.v1.1"/>
    </source>
</evidence>
<keyword evidence="4" id="KW-0472">Membrane</keyword>
<dbReference type="AlphaFoldDB" id="A0A7N0TSL1"/>
<evidence type="ECO:0000256" key="5">
    <source>
        <dbReference type="ARBA" id="ARBA00023157"/>
    </source>
</evidence>
<dbReference type="Gene3D" id="2.60.40.420">
    <property type="entry name" value="Cupredoxins - blue copper proteins"/>
    <property type="match status" value="1"/>
</dbReference>
<evidence type="ECO:0000256" key="7">
    <source>
        <dbReference type="ARBA" id="ARBA00023288"/>
    </source>
</evidence>
<keyword evidence="6" id="KW-0325">Glycoprotein</keyword>
<accession>A0A7N0TSL1</accession>
<feature type="region of interest" description="Disordered" evidence="9">
    <location>
        <begin position="131"/>
        <end position="160"/>
    </location>
</feature>
<evidence type="ECO:0000256" key="10">
    <source>
        <dbReference type="SAM" id="SignalP"/>
    </source>
</evidence>
<keyword evidence="7" id="KW-0449">Lipoprotein</keyword>
<evidence type="ECO:0000256" key="6">
    <source>
        <dbReference type="ARBA" id="ARBA00023180"/>
    </source>
</evidence>
<evidence type="ECO:0000256" key="2">
    <source>
        <dbReference type="ARBA" id="ARBA00022622"/>
    </source>
</evidence>
<evidence type="ECO:0000313" key="13">
    <source>
        <dbReference type="Proteomes" id="UP000594263"/>
    </source>
</evidence>
<feature type="domain" description="Phytocyanin" evidence="11">
    <location>
        <begin position="23"/>
        <end position="128"/>
    </location>
</feature>
<dbReference type="PANTHER" id="PTHR33021:SF289">
    <property type="entry name" value="EARLY NODULIN-LIKE PROTEIN 5-RELATED"/>
    <property type="match status" value="1"/>
</dbReference>
<proteinExistence type="inferred from homology"/>
<dbReference type="PANTHER" id="PTHR33021">
    <property type="entry name" value="BLUE COPPER PROTEIN"/>
    <property type="match status" value="1"/>
</dbReference>
<keyword evidence="13" id="KW-1185">Reference proteome</keyword>
<dbReference type="GO" id="GO:0009055">
    <property type="term" value="F:electron transfer activity"/>
    <property type="evidence" value="ECO:0007669"/>
    <property type="project" value="InterPro"/>
</dbReference>
<dbReference type="Gramene" id="Kaladp0045s0037.1.v1.1">
    <property type="protein sequence ID" value="Kaladp0045s0037.1.v1.1"/>
    <property type="gene ID" value="Kaladp0045s0037.v1.1"/>
</dbReference>
<dbReference type="InterPro" id="IPR039391">
    <property type="entry name" value="Phytocyanin-like"/>
</dbReference>
<comment type="subcellular location">
    <subcellularLocation>
        <location evidence="1">Cell membrane</location>
        <topology evidence="1">Lipid-anchor</topology>
        <topology evidence="1">GPI-anchor</topology>
    </subcellularLocation>
</comment>
<dbReference type="GO" id="GO:0005886">
    <property type="term" value="C:plasma membrane"/>
    <property type="evidence" value="ECO:0007669"/>
    <property type="project" value="UniProtKB-SubCell"/>
</dbReference>
<feature type="signal peptide" evidence="10">
    <location>
        <begin position="1"/>
        <end position="22"/>
    </location>
</feature>
<keyword evidence="3 10" id="KW-0732">Signal</keyword>
<reference evidence="12" key="1">
    <citation type="submission" date="2021-01" db="UniProtKB">
        <authorList>
            <consortium name="EnsemblPlants"/>
        </authorList>
    </citation>
    <scope>IDENTIFICATION</scope>
</reference>
<feature type="chain" id="PRO_5029467536" description="Phytocyanin domain-containing protein" evidence="10">
    <location>
        <begin position="23"/>
        <end position="186"/>
    </location>
</feature>
<keyword evidence="5" id="KW-1015">Disulfide bond</keyword>
<evidence type="ECO:0000256" key="3">
    <source>
        <dbReference type="ARBA" id="ARBA00022729"/>
    </source>
</evidence>
<dbReference type="InterPro" id="IPR008972">
    <property type="entry name" value="Cupredoxin"/>
</dbReference>
<dbReference type="SUPFAM" id="SSF49503">
    <property type="entry name" value="Cupredoxins"/>
    <property type="match status" value="1"/>
</dbReference>
<dbReference type="FunFam" id="2.60.40.420:FF:000010">
    <property type="entry name" value="Early nodulin-like protein 1"/>
    <property type="match status" value="1"/>
</dbReference>
<dbReference type="GO" id="GO:0098552">
    <property type="term" value="C:side of membrane"/>
    <property type="evidence" value="ECO:0007669"/>
    <property type="project" value="UniProtKB-KW"/>
</dbReference>
<dbReference type="PROSITE" id="PS51485">
    <property type="entry name" value="PHYTOCYANIN"/>
    <property type="match status" value="1"/>
</dbReference>
<organism evidence="12 13">
    <name type="scientific">Kalanchoe fedtschenkoi</name>
    <name type="common">Lavender scallops</name>
    <name type="synonym">South American air plant</name>
    <dbReference type="NCBI Taxonomy" id="63787"/>
    <lineage>
        <taxon>Eukaryota</taxon>
        <taxon>Viridiplantae</taxon>
        <taxon>Streptophyta</taxon>
        <taxon>Embryophyta</taxon>
        <taxon>Tracheophyta</taxon>
        <taxon>Spermatophyta</taxon>
        <taxon>Magnoliopsida</taxon>
        <taxon>eudicotyledons</taxon>
        <taxon>Gunneridae</taxon>
        <taxon>Pentapetalae</taxon>
        <taxon>Saxifragales</taxon>
        <taxon>Crassulaceae</taxon>
        <taxon>Kalanchoe</taxon>
    </lineage>
</organism>
<evidence type="ECO:0000256" key="1">
    <source>
        <dbReference type="ARBA" id="ARBA00004609"/>
    </source>
</evidence>
<keyword evidence="2" id="KW-0336">GPI-anchor</keyword>
<dbReference type="OMA" id="IRFEYKK"/>
<dbReference type="Pfam" id="PF02298">
    <property type="entry name" value="Cu_bind_like"/>
    <property type="match status" value="1"/>
</dbReference>
<evidence type="ECO:0000259" key="11">
    <source>
        <dbReference type="PROSITE" id="PS51485"/>
    </source>
</evidence>
<dbReference type="InterPro" id="IPR003245">
    <property type="entry name" value="Phytocyanin_dom"/>
</dbReference>
<dbReference type="EnsemblPlants" id="Kaladp0045s0037.1.v1.1">
    <property type="protein sequence ID" value="Kaladp0045s0037.1.v1.1"/>
    <property type="gene ID" value="Kaladp0045s0037.v1.1"/>
</dbReference>
<dbReference type="Proteomes" id="UP000594263">
    <property type="component" value="Unplaced"/>
</dbReference>
<evidence type="ECO:0000256" key="9">
    <source>
        <dbReference type="SAM" id="MobiDB-lite"/>
    </source>
</evidence>
<evidence type="ECO:0000256" key="8">
    <source>
        <dbReference type="ARBA" id="ARBA00035011"/>
    </source>
</evidence>